<feature type="compositionally biased region" description="Low complexity" evidence="1">
    <location>
        <begin position="27"/>
        <end position="39"/>
    </location>
</feature>
<dbReference type="AlphaFoldDB" id="A0A3N4JVI6"/>
<feature type="region of interest" description="Disordered" evidence="1">
    <location>
        <begin position="1"/>
        <end position="54"/>
    </location>
</feature>
<dbReference type="EMBL" id="ML120382">
    <property type="protein sequence ID" value="RPB00161.1"/>
    <property type="molecule type" value="Genomic_DNA"/>
</dbReference>
<name>A0A3N4JVI6_9PEZI</name>
<evidence type="ECO:0000313" key="3">
    <source>
        <dbReference type="Proteomes" id="UP000276215"/>
    </source>
</evidence>
<evidence type="ECO:0000256" key="1">
    <source>
        <dbReference type="SAM" id="MobiDB-lite"/>
    </source>
</evidence>
<reference evidence="2 3" key="1">
    <citation type="journal article" date="2018" name="Nat. Ecol. Evol.">
        <title>Pezizomycetes genomes reveal the molecular basis of ectomycorrhizal truffle lifestyle.</title>
        <authorList>
            <person name="Murat C."/>
            <person name="Payen T."/>
            <person name="Noel B."/>
            <person name="Kuo A."/>
            <person name="Morin E."/>
            <person name="Chen J."/>
            <person name="Kohler A."/>
            <person name="Krizsan K."/>
            <person name="Balestrini R."/>
            <person name="Da Silva C."/>
            <person name="Montanini B."/>
            <person name="Hainaut M."/>
            <person name="Levati E."/>
            <person name="Barry K.W."/>
            <person name="Belfiori B."/>
            <person name="Cichocki N."/>
            <person name="Clum A."/>
            <person name="Dockter R.B."/>
            <person name="Fauchery L."/>
            <person name="Guy J."/>
            <person name="Iotti M."/>
            <person name="Le Tacon F."/>
            <person name="Lindquist E.A."/>
            <person name="Lipzen A."/>
            <person name="Malagnac F."/>
            <person name="Mello A."/>
            <person name="Molinier V."/>
            <person name="Miyauchi S."/>
            <person name="Poulain J."/>
            <person name="Riccioni C."/>
            <person name="Rubini A."/>
            <person name="Sitrit Y."/>
            <person name="Splivallo R."/>
            <person name="Traeger S."/>
            <person name="Wang M."/>
            <person name="Zifcakova L."/>
            <person name="Wipf D."/>
            <person name="Zambonelli A."/>
            <person name="Paolocci F."/>
            <person name="Nowrousian M."/>
            <person name="Ottonello S."/>
            <person name="Baldrian P."/>
            <person name="Spatafora J.W."/>
            <person name="Henrissat B."/>
            <person name="Nagy L.G."/>
            <person name="Aury J.M."/>
            <person name="Wincker P."/>
            <person name="Grigoriev I.V."/>
            <person name="Bonfante P."/>
            <person name="Martin F.M."/>
        </authorList>
    </citation>
    <scope>NUCLEOTIDE SEQUENCE [LARGE SCALE GENOMIC DNA]</scope>
    <source>
        <strain evidence="2 3">120613-1</strain>
    </source>
</reference>
<evidence type="ECO:0000313" key="2">
    <source>
        <dbReference type="EMBL" id="RPB00161.1"/>
    </source>
</evidence>
<proteinExistence type="predicted"/>
<keyword evidence="3" id="KW-1185">Reference proteome</keyword>
<protein>
    <submittedName>
        <fullName evidence="2">Uncharacterized protein</fullName>
    </submittedName>
</protein>
<gene>
    <name evidence="2" type="ORF">L873DRAFT_1805600</name>
</gene>
<sequence>MGKTKSWRRSTSTDKHAIPSGPPPAAGTPAQPTVKTSPSPLSPPGPSDRSISPQ</sequence>
<accession>A0A3N4JVI6</accession>
<dbReference type="Proteomes" id="UP000276215">
    <property type="component" value="Unassembled WGS sequence"/>
</dbReference>
<organism evidence="2 3">
    <name type="scientific">Choiromyces venosus 120613-1</name>
    <dbReference type="NCBI Taxonomy" id="1336337"/>
    <lineage>
        <taxon>Eukaryota</taxon>
        <taxon>Fungi</taxon>
        <taxon>Dikarya</taxon>
        <taxon>Ascomycota</taxon>
        <taxon>Pezizomycotina</taxon>
        <taxon>Pezizomycetes</taxon>
        <taxon>Pezizales</taxon>
        <taxon>Tuberaceae</taxon>
        <taxon>Choiromyces</taxon>
    </lineage>
</organism>